<sequence length="41" mass="4820">MPWQWHTTYLRYGEHVVRAGVSRCLVLASCHNNTEIDCPFK</sequence>
<evidence type="ECO:0000313" key="1">
    <source>
        <dbReference type="EnsemblPlants" id="KQL13162"/>
    </source>
</evidence>
<protein>
    <submittedName>
        <fullName evidence="1">Uncharacterized protein</fullName>
    </submittedName>
</protein>
<accession>K3ZDD6</accession>
<name>K3ZDD6_SETIT</name>
<reference evidence="2" key="1">
    <citation type="journal article" date="2012" name="Nat. Biotechnol.">
        <title>Reference genome sequence of the model plant Setaria.</title>
        <authorList>
            <person name="Bennetzen J.L."/>
            <person name="Schmutz J."/>
            <person name="Wang H."/>
            <person name="Percifield R."/>
            <person name="Hawkins J."/>
            <person name="Pontaroli A.C."/>
            <person name="Estep M."/>
            <person name="Feng L."/>
            <person name="Vaughn J.N."/>
            <person name="Grimwood J."/>
            <person name="Jenkins J."/>
            <person name="Barry K."/>
            <person name="Lindquist E."/>
            <person name="Hellsten U."/>
            <person name="Deshpande S."/>
            <person name="Wang X."/>
            <person name="Wu X."/>
            <person name="Mitros T."/>
            <person name="Triplett J."/>
            <person name="Yang X."/>
            <person name="Ye C.Y."/>
            <person name="Mauro-Herrera M."/>
            <person name="Wang L."/>
            <person name="Li P."/>
            <person name="Sharma M."/>
            <person name="Sharma R."/>
            <person name="Ronald P.C."/>
            <person name="Panaud O."/>
            <person name="Kellogg E.A."/>
            <person name="Brutnell T.P."/>
            <person name="Doust A.N."/>
            <person name="Tuskan G.A."/>
            <person name="Rokhsar D."/>
            <person name="Devos K.M."/>
        </authorList>
    </citation>
    <scope>NUCLEOTIDE SEQUENCE [LARGE SCALE GENOMIC DNA]</scope>
    <source>
        <strain evidence="2">cv. Yugu1</strain>
    </source>
</reference>
<evidence type="ECO:0000313" key="2">
    <source>
        <dbReference type="Proteomes" id="UP000004995"/>
    </source>
</evidence>
<keyword evidence="2" id="KW-1185">Reference proteome</keyword>
<dbReference type="EnsemblPlants" id="KQL13162">
    <property type="protein sequence ID" value="KQL13162"/>
    <property type="gene ID" value="SETIT_024572mg"/>
</dbReference>
<dbReference type="Proteomes" id="UP000004995">
    <property type="component" value="Unassembled WGS sequence"/>
</dbReference>
<organism evidence="1 2">
    <name type="scientific">Setaria italica</name>
    <name type="common">Foxtail millet</name>
    <name type="synonym">Panicum italicum</name>
    <dbReference type="NCBI Taxonomy" id="4555"/>
    <lineage>
        <taxon>Eukaryota</taxon>
        <taxon>Viridiplantae</taxon>
        <taxon>Streptophyta</taxon>
        <taxon>Embryophyta</taxon>
        <taxon>Tracheophyta</taxon>
        <taxon>Spermatophyta</taxon>
        <taxon>Magnoliopsida</taxon>
        <taxon>Liliopsida</taxon>
        <taxon>Poales</taxon>
        <taxon>Poaceae</taxon>
        <taxon>PACMAD clade</taxon>
        <taxon>Panicoideae</taxon>
        <taxon>Panicodae</taxon>
        <taxon>Paniceae</taxon>
        <taxon>Cenchrinae</taxon>
        <taxon>Setaria</taxon>
    </lineage>
</organism>
<dbReference type="Gramene" id="KQL13162">
    <property type="protein sequence ID" value="KQL13162"/>
    <property type="gene ID" value="SETIT_024572mg"/>
</dbReference>
<dbReference type="HOGENOM" id="CLU_3280443_0_0_1"/>
<dbReference type="AlphaFoldDB" id="K3ZDD6"/>
<reference evidence="1" key="2">
    <citation type="submission" date="2018-08" db="UniProtKB">
        <authorList>
            <consortium name="EnsemblPlants"/>
        </authorList>
    </citation>
    <scope>IDENTIFICATION</scope>
    <source>
        <strain evidence="1">Yugu1</strain>
    </source>
</reference>
<dbReference type="EMBL" id="AGNK02001431">
    <property type="status" value="NOT_ANNOTATED_CDS"/>
    <property type="molecule type" value="Genomic_DNA"/>
</dbReference>
<proteinExistence type="predicted"/>
<dbReference type="InParanoid" id="K3ZDD6"/>